<name>A0ABS5AH50_9PSEU</name>
<feature type="signal peptide" evidence="1">
    <location>
        <begin position="1"/>
        <end position="35"/>
    </location>
</feature>
<sequence>MSETFSVFRSRFLRLVMALLVAVGAVALVPAAASAAPGSSAVVQAPKKVKVKHQAKKQNKVKKGAEFKVEGNLEELAGGRSAQLFGSVLLQSQTSAGLWVNLGSPTQCRPNGTFTLALRVETSLTLRVFAPATTVYAEASSSAFAVIAV</sequence>
<feature type="chain" id="PRO_5047133161" description="Secreted protein" evidence="1">
    <location>
        <begin position="36"/>
        <end position="149"/>
    </location>
</feature>
<accession>A0ABS5AH50</accession>
<dbReference type="EMBL" id="JAGIOO010000001">
    <property type="protein sequence ID" value="MBP2475901.1"/>
    <property type="molecule type" value="Genomic_DNA"/>
</dbReference>
<comment type="caution">
    <text evidence="2">The sequence shown here is derived from an EMBL/GenBank/DDBJ whole genome shotgun (WGS) entry which is preliminary data.</text>
</comment>
<reference evidence="2 3" key="1">
    <citation type="submission" date="2021-03" db="EMBL/GenBank/DDBJ databases">
        <title>Sequencing the genomes of 1000 actinobacteria strains.</title>
        <authorList>
            <person name="Klenk H.-P."/>
        </authorList>
    </citation>
    <scope>NUCLEOTIDE SEQUENCE [LARGE SCALE GENOMIC DNA]</scope>
    <source>
        <strain evidence="2 3">DSM 44580</strain>
    </source>
</reference>
<evidence type="ECO:0008006" key="4">
    <source>
        <dbReference type="Google" id="ProtNLM"/>
    </source>
</evidence>
<evidence type="ECO:0000256" key="1">
    <source>
        <dbReference type="SAM" id="SignalP"/>
    </source>
</evidence>
<dbReference type="InterPro" id="IPR006311">
    <property type="entry name" value="TAT_signal"/>
</dbReference>
<evidence type="ECO:0000313" key="2">
    <source>
        <dbReference type="EMBL" id="MBP2475901.1"/>
    </source>
</evidence>
<dbReference type="Proteomes" id="UP001519363">
    <property type="component" value="Unassembled WGS sequence"/>
</dbReference>
<proteinExistence type="predicted"/>
<keyword evidence="3" id="KW-1185">Reference proteome</keyword>
<dbReference type="PROSITE" id="PS51318">
    <property type="entry name" value="TAT"/>
    <property type="match status" value="1"/>
</dbReference>
<keyword evidence="1" id="KW-0732">Signal</keyword>
<dbReference type="RefSeq" id="WP_143343170.1">
    <property type="nucleotide sequence ID" value="NZ_JAGIOO010000001.1"/>
</dbReference>
<evidence type="ECO:0000313" key="3">
    <source>
        <dbReference type="Proteomes" id="UP001519363"/>
    </source>
</evidence>
<organism evidence="2 3">
    <name type="scientific">Crossiella equi</name>
    <dbReference type="NCBI Taxonomy" id="130796"/>
    <lineage>
        <taxon>Bacteria</taxon>
        <taxon>Bacillati</taxon>
        <taxon>Actinomycetota</taxon>
        <taxon>Actinomycetes</taxon>
        <taxon>Pseudonocardiales</taxon>
        <taxon>Pseudonocardiaceae</taxon>
        <taxon>Crossiella</taxon>
    </lineage>
</organism>
<protein>
    <recommendedName>
        <fullName evidence="4">Secreted protein</fullName>
    </recommendedName>
</protein>
<gene>
    <name evidence="2" type="ORF">JOF53_004773</name>
</gene>